<dbReference type="Gene3D" id="3.30.70.270">
    <property type="match status" value="1"/>
</dbReference>
<dbReference type="InterPro" id="IPR041373">
    <property type="entry name" value="RT_RNaseH"/>
</dbReference>
<keyword evidence="2" id="KW-0808">Transferase</keyword>
<dbReference type="Gene3D" id="3.10.20.370">
    <property type="match status" value="1"/>
</dbReference>
<dbReference type="GO" id="GO:0003964">
    <property type="term" value="F:RNA-directed DNA polymerase activity"/>
    <property type="evidence" value="ECO:0007669"/>
    <property type="project" value="UniProtKB-KW"/>
</dbReference>
<keyword evidence="3" id="KW-0548">Nucleotidyltransferase</keyword>
<dbReference type="PANTHER" id="PTHR37984:SF5">
    <property type="entry name" value="PROTEIN NYNRIN-LIKE"/>
    <property type="match status" value="1"/>
</dbReference>
<dbReference type="GO" id="GO:0008233">
    <property type="term" value="F:peptidase activity"/>
    <property type="evidence" value="ECO:0007669"/>
    <property type="project" value="UniProtKB-KW"/>
</dbReference>
<dbReference type="SUPFAM" id="SSF56672">
    <property type="entry name" value="DNA/RNA polymerases"/>
    <property type="match status" value="1"/>
</dbReference>
<feature type="non-terminal residue" evidence="10">
    <location>
        <position position="340"/>
    </location>
</feature>
<gene>
    <name evidence="10" type="ORF">PACLA_8A069492</name>
</gene>
<evidence type="ECO:0000256" key="4">
    <source>
        <dbReference type="ARBA" id="ARBA00022722"/>
    </source>
</evidence>
<evidence type="ECO:0000313" key="10">
    <source>
        <dbReference type="EMBL" id="CAB4027613.1"/>
    </source>
</evidence>
<dbReference type="GO" id="GO:0004519">
    <property type="term" value="F:endonuclease activity"/>
    <property type="evidence" value="ECO:0007669"/>
    <property type="project" value="UniProtKB-KW"/>
</dbReference>
<keyword evidence="5" id="KW-0255">Endonuclease</keyword>
<evidence type="ECO:0000256" key="3">
    <source>
        <dbReference type="ARBA" id="ARBA00022695"/>
    </source>
</evidence>
<dbReference type="InterPro" id="IPR043502">
    <property type="entry name" value="DNA/RNA_pol_sf"/>
</dbReference>
<dbReference type="PANTHER" id="PTHR37984">
    <property type="entry name" value="PROTEIN CBG26694"/>
    <property type="match status" value="1"/>
</dbReference>
<dbReference type="Gene3D" id="3.10.10.10">
    <property type="entry name" value="HIV Type 1 Reverse Transcriptase, subunit A, domain 1"/>
    <property type="match status" value="1"/>
</dbReference>
<evidence type="ECO:0000259" key="8">
    <source>
        <dbReference type="Pfam" id="PF00078"/>
    </source>
</evidence>
<comment type="caution">
    <text evidence="10">The sequence shown here is derived from an EMBL/GenBank/DDBJ whole genome shotgun (WGS) entry which is preliminary data.</text>
</comment>
<keyword evidence="11" id="KW-1185">Reference proteome</keyword>
<dbReference type="Proteomes" id="UP001152795">
    <property type="component" value="Unassembled WGS sequence"/>
</dbReference>
<sequence>LTSGYWQVPMEESSQEKPAFVIPGGGHFEFLRMPFGLTNAVPTFQRLMSVVLEGLLPLRCLVYLDDVLVIDSGFAPDSKKVEAISRYPTPKDLTELIKELSCIKEQLMSSPVLAFPEPNGDYILYTDASDVGVGAVLVQEDGEGEERVISYASKAFSGSEKNWTTTEKETYAVVWALQYFHPYVYGRKVVIYTDHKALKWLKNVKHPNGKLARWILKLEEYDYTIEHKPCNMMQHADALSRAPVNSIRISTLSWTELEETQNLDDDILLVRRWVLNGLRPDDKPKDSSPMLKALYNVFESLVVEKNVLCRKWIDKDGKETLQIVLPKLASPAILKDAHQQ</sequence>
<dbReference type="Pfam" id="PF17917">
    <property type="entry name" value="RT_RNaseH"/>
    <property type="match status" value="1"/>
</dbReference>
<evidence type="ECO:0000259" key="9">
    <source>
        <dbReference type="Pfam" id="PF17917"/>
    </source>
</evidence>
<feature type="domain" description="Reverse transcriptase" evidence="8">
    <location>
        <begin position="1"/>
        <end position="70"/>
    </location>
</feature>
<keyword evidence="4" id="KW-0540">Nuclease</keyword>
<dbReference type="GO" id="GO:0006508">
    <property type="term" value="P:proteolysis"/>
    <property type="evidence" value="ECO:0007669"/>
    <property type="project" value="UniProtKB-KW"/>
</dbReference>
<dbReference type="CDD" id="cd09274">
    <property type="entry name" value="RNase_HI_RT_Ty3"/>
    <property type="match status" value="1"/>
</dbReference>
<protein>
    <submittedName>
        <fullName evidence="10">Transposon Ty3-G Gag-Pol poly</fullName>
    </submittedName>
</protein>
<organism evidence="10 11">
    <name type="scientific">Paramuricea clavata</name>
    <name type="common">Red gorgonian</name>
    <name type="synonym">Violescent sea-whip</name>
    <dbReference type="NCBI Taxonomy" id="317549"/>
    <lineage>
        <taxon>Eukaryota</taxon>
        <taxon>Metazoa</taxon>
        <taxon>Cnidaria</taxon>
        <taxon>Anthozoa</taxon>
        <taxon>Octocorallia</taxon>
        <taxon>Malacalcyonacea</taxon>
        <taxon>Plexauridae</taxon>
        <taxon>Paramuricea</taxon>
    </lineage>
</organism>
<accession>A0A6S7KHC7</accession>
<dbReference type="OrthoDB" id="427924at2759"/>
<evidence type="ECO:0000256" key="2">
    <source>
        <dbReference type="ARBA" id="ARBA00022679"/>
    </source>
</evidence>
<dbReference type="FunFam" id="3.10.10.10:FF:000007">
    <property type="entry name" value="Retrovirus-related Pol polyprotein from transposon 17.6-like Protein"/>
    <property type="match status" value="1"/>
</dbReference>
<proteinExistence type="predicted"/>
<evidence type="ECO:0000256" key="6">
    <source>
        <dbReference type="ARBA" id="ARBA00022801"/>
    </source>
</evidence>
<dbReference type="FunFam" id="3.10.20.370:FF:000001">
    <property type="entry name" value="Retrovirus-related Pol polyprotein from transposon 17.6-like protein"/>
    <property type="match status" value="1"/>
</dbReference>
<keyword evidence="1" id="KW-0645">Protease</keyword>
<dbReference type="AlphaFoldDB" id="A0A6S7KHC7"/>
<keyword evidence="7" id="KW-0695">RNA-directed DNA polymerase</keyword>
<dbReference type="InterPro" id="IPR000477">
    <property type="entry name" value="RT_dom"/>
</dbReference>
<evidence type="ECO:0000256" key="5">
    <source>
        <dbReference type="ARBA" id="ARBA00022759"/>
    </source>
</evidence>
<dbReference type="InterPro" id="IPR050951">
    <property type="entry name" value="Retrovirus_Pol_polyprotein"/>
</dbReference>
<feature type="domain" description="Reverse transcriptase RNase H-like" evidence="9">
    <location>
        <begin position="118"/>
        <end position="221"/>
    </location>
</feature>
<name>A0A6S7KHC7_PARCT</name>
<evidence type="ECO:0000256" key="1">
    <source>
        <dbReference type="ARBA" id="ARBA00022670"/>
    </source>
</evidence>
<evidence type="ECO:0000313" key="11">
    <source>
        <dbReference type="Proteomes" id="UP001152795"/>
    </source>
</evidence>
<dbReference type="EMBL" id="CACRXK020014904">
    <property type="protein sequence ID" value="CAB4027613.1"/>
    <property type="molecule type" value="Genomic_DNA"/>
</dbReference>
<keyword evidence="6" id="KW-0378">Hydrolase</keyword>
<reference evidence="10" key="1">
    <citation type="submission" date="2020-04" db="EMBL/GenBank/DDBJ databases">
        <authorList>
            <person name="Alioto T."/>
            <person name="Alioto T."/>
            <person name="Gomez Garrido J."/>
        </authorList>
    </citation>
    <scope>NUCLEOTIDE SEQUENCE</scope>
    <source>
        <strain evidence="10">A484AB</strain>
    </source>
</reference>
<feature type="non-terminal residue" evidence="10">
    <location>
        <position position="1"/>
    </location>
</feature>
<evidence type="ECO:0000256" key="7">
    <source>
        <dbReference type="ARBA" id="ARBA00022918"/>
    </source>
</evidence>
<dbReference type="CDD" id="cd01647">
    <property type="entry name" value="RT_LTR"/>
    <property type="match status" value="1"/>
</dbReference>
<dbReference type="InterPro" id="IPR043128">
    <property type="entry name" value="Rev_trsase/Diguanyl_cyclase"/>
</dbReference>
<dbReference type="Pfam" id="PF00078">
    <property type="entry name" value="RVT_1"/>
    <property type="match status" value="1"/>
</dbReference>